<comment type="caution">
    <text evidence="2">The sequence shown here is derived from an EMBL/GenBank/DDBJ whole genome shotgun (WGS) entry which is preliminary data.</text>
</comment>
<keyword evidence="3" id="KW-1185">Reference proteome</keyword>
<name>A0ABQ6QE22_9GAMM</name>
<dbReference type="EMBL" id="BTRJ01000021">
    <property type="protein sequence ID" value="GMR28028.1"/>
    <property type="molecule type" value="Genomic_DNA"/>
</dbReference>
<feature type="signal peptide" evidence="1">
    <location>
        <begin position="1"/>
        <end position="31"/>
    </location>
</feature>
<proteinExistence type="predicted"/>
<sequence>MPCHHLSIAPLRYLHRITAMLFCLCCAGCMADSTPDTDVSLRRAATEAKAPPAISNADASPNPGIPTAATHRAASSLALLRSESALMFKDGISILAAEGLLQSSRNMSDAINRMTQDAASSPEAQDLTRHYRSSLERAIGQEGVLERFSCGLSICIGIARTRSSADHEAWGHRFASDASSPTYSYAEASEHSWMGYENRFIFSIDPQMSSISGN</sequence>
<keyword evidence="1" id="KW-0732">Signal</keyword>
<accession>A0ABQ6QE22</accession>
<gene>
    <name evidence="2" type="ORF">STENOSP10_22480</name>
</gene>
<organism evidence="2 3">
    <name type="scientific">Stenotrophomonas sepilia</name>
    <dbReference type="NCBI Taxonomy" id="2860290"/>
    <lineage>
        <taxon>Bacteria</taxon>
        <taxon>Pseudomonadati</taxon>
        <taxon>Pseudomonadota</taxon>
        <taxon>Gammaproteobacteria</taxon>
        <taxon>Lysobacterales</taxon>
        <taxon>Lysobacteraceae</taxon>
        <taxon>Stenotrophomonas</taxon>
        <taxon>Stenotrophomonas maltophilia group</taxon>
    </lineage>
</organism>
<evidence type="ECO:0000313" key="2">
    <source>
        <dbReference type="EMBL" id="GMR28028.1"/>
    </source>
</evidence>
<evidence type="ECO:0000313" key="3">
    <source>
        <dbReference type="Proteomes" id="UP001306668"/>
    </source>
</evidence>
<dbReference type="Proteomes" id="UP001306668">
    <property type="component" value="Unassembled WGS sequence"/>
</dbReference>
<feature type="chain" id="PRO_5045239258" description="SCP domain-containing protein" evidence="1">
    <location>
        <begin position="32"/>
        <end position="214"/>
    </location>
</feature>
<evidence type="ECO:0000256" key="1">
    <source>
        <dbReference type="SAM" id="SignalP"/>
    </source>
</evidence>
<reference evidence="3" key="1">
    <citation type="submission" date="2023-07" db="EMBL/GenBank/DDBJ databases">
        <title>Genome sequence of Stenotrophomonas sp. Alg010 isolated from Sargassum waste.</title>
        <authorList>
            <person name="Mohapatra"/>
            <person name="B.R."/>
        </authorList>
    </citation>
    <scope>NUCLEOTIDE SEQUENCE [LARGE SCALE GENOMIC DNA]</scope>
    <source>
        <strain evidence="3">Alg010</strain>
    </source>
</reference>
<evidence type="ECO:0008006" key="4">
    <source>
        <dbReference type="Google" id="ProtNLM"/>
    </source>
</evidence>
<protein>
    <recommendedName>
        <fullName evidence="4">SCP domain-containing protein</fullName>
    </recommendedName>
</protein>